<proteinExistence type="predicted"/>
<sequence>MWLFSKKTSVKQRRIVLFDIGSLSVGGAIVQFERAGDGRFLPTIVWSKRVFLPFQKELNIDRLVKEIYRALSQVCDAMIKNGVGRPDTAHVVLASPWHMSQTRVASFSQKKPTIVSEWLVDTLVDREVRRFLESGSVSAGASSKDAVVVIEEKGMKLLLNGFAVDKPFGKRAKEVDVALYVSMSPGAFLGEITKRVDRAFTSIEIEFHTFSFVAFDVVRDMFAEEKNFLVCDVSGEVTDVSVVRDDVLIETASFPHGKNSIMRAVMKASGASPEEALSRIALSAFPGRSSSFKAPMKKALEKARHEWKEVLADALAKLSEGGLLPHAVFLTAGAEASSWFSDAFETTPAGGSTKPFSVTEVSPSFLRPFIGVSDAEKDAFLLLEALFTAKVEEKHDTVV</sequence>
<evidence type="ECO:0000313" key="1">
    <source>
        <dbReference type="EMBL" id="PIP73272.1"/>
    </source>
</evidence>
<reference evidence="1 2" key="1">
    <citation type="submission" date="2017-09" db="EMBL/GenBank/DDBJ databases">
        <title>Depth-based differentiation of microbial function through sediment-hosted aquifers and enrichment of novel symbionts in the deep terrestrial subsurface.</title>
        <authorList>
            <person name="Probst A.J."/>
            <person name="Ladd B."/>
            <person name="Jarett J.K."/>
            <person name="Geller-Mcgrath D.E."/>
            <person name="Sieber C.M."/>
            <person name="Emerson J.B."/>
            <person name="Anantharaman K."/>
            <person name="Thomas B.C."/>
            <person name="Malmstrom R."/>
            <person name="Stieglmeier M."/>
            <person name="Klingl A."/>
            <person name="Woyke T."/>
            <person name="Ryan C.M."/>
            <person name="Banfield J.F."/>
        </authorList>
    </citation>
    <scope>NUCLEOTIDE SEQUENCE [LARGE SCALE GENOMIC DNA]</scope>
    <source>
        <strain evidence="1">CG22_combo_CG10-13_8_21_14_all_47_15</strain>
    </source>
</reference>
<dbReference type="Proteomes" id="UP000230638">
    <property type="component" value="Unassembled WGS sequence"/>
</dbReference>
<dbReference type="EMBL" id="PCTL01000026">
    <property type="protein sequence ID" value="PIP73272.1"/>
    <property type="molecule type" value="Genomic_DNA"/>
</dbReference>
<comment type="caution">
    <text evidence="1">The sequence shown here is derived from an EMBL/GenBank/DDBJ whole genome shotgun (WGS) entry which is preliminary data.</text>
</comment>
<gene>
    <name evidence="1" type="ORF">COW88_02685</name>
</gene>
<name>A0A2H0CTL7_9BACT</name>
<dbReference type="Gene3D" id="3.30.420.40">
    <property type="match status" value="1"/>
</dbReference>
<dbReference type="AlphaFoldDB" id="A0A2H0CTL7"/>
<accession>A0A2H0CTL7</accession>
<protein>
    <recommendedName>
        <fullName evidence="3">SHS2 domain-containing protein</fullName>
    </recommendedName>
</protein>
<evidence type="ECO:0000313" key="2">
    <source>
        <dbReference type="Proteomes" id="UP000230638"/>
    </source>
</evidence>
<evidence type="ECO:0008006" key="3">
    <source>
        <dbReference type="Google" id="ProtNLM"/>
    </source>
</evidence>
<organism evidence="1 2">
    <name type="scientific">Candidatus Lloydbacteria bacterium CG22_combo_CG10-13_8_21_14_all_47_15</name>
    <dbReference type="NCBI Taxonomy" id="1974635"/>
    <lineage>
        <taxon>Bacteria</taxon>
        <taxon>Candidatus Lloydiibacteriota</taxon>
    </lineage>
</organism>